<evidence type="ECO:0000313" key="3">
    <source>
        <dbReference type="EMBL" id="KAK0468683.1"/>
    </source>
</evidence>
<comment type="caution">
    <text evidence="2">The sequence shown here is derived from an EMBL/GenBank/DDBJ whole genome shotgun (WGS) entry which is preliminary data.</text>
</comment>
<keyword evidence="4" id="KW-1185">Reference proteome</keyword>
<protein>
    <submittedName>
        <fullName evidence="2">Uncharacterized protein</fullName>
    </submittedName>
</protein>
<proteinExistence type="predicted"/>
<keyword evidence="1" id="KW-0732">Signal</keyword>
<feature type="signal peptide" evidence="1">
    <location>
        <begin position="1"/>
        <end position="22"/>
    </location>
</feature>
<evidence type="ECO:0000313" key="2">
    <source>
        <dbReference type="EMBL" id="KAK0464033.1"/>
    </source>
</evidence>
<organism evidence="2 4">
    <name type="scientific">Armillaria novae-zelandiae</name>
    <dbReference type="NCBI Taxonomy" id="153914"/>
    <lineage>
        <taxon>Eukaryota</taxon>
        <taxon>Fungi</taxon>
        <taxon>Dikarya</taxon>
        <taxon>Basidiomycota</taxon>
        <taxon>Agaricomycotina</taxon>
        <taxon>Agaricomycetes</taxon>
        <taxon>Agaricomycetidae</taxon>
        <taxon>Agaricales</taxon>
        <taxon>Marasmiineae</taxon>
        <taxon>Physalacriaceae</taxon>
        <taxon>Armillaria</taxon>
    </lineage>
</organism>
<evidence type="ECO:0000256" key="1">
    <source>
        <dbReference type="SAM" id="SignalP"/>
    </source>
</evidence>
<dbReference type="AlphaFoldDB" id="A0AA39NEJ9"/>
<feature type="chain" id="PRO_5041589169" evidence="1">
    <location>
        <begin position="23"/>
        <end position="109"/>
    </location>
</feature>
<reference evidence="2" key="1">
    <citation type="submission" date="2023-06" db="EMBL/GenBank/DDBJ databases">
        <authorList>
            <consortium name="Lawrence Berkeley National Laboratory"/>
            <person name="Ahrendt S."/>
            <person name="Sahu N."/>
            <person name="Indic B."/>
            <person name="Wong-Bajracharya J."/>
            <person name="Merenyi Z."/>
            <person name="Ke H.-M."/>
            <person name="Monk M."/>
            <person name="Kocsube S."/>
            <person name="Drula E."/>
            <person name="Lipzen A."/>
            <person name="Balint B."/>
            <person name="Henrissat B."/>
            <person name="Andreopoulos B."/>
            <person name="Martin F.M."/>
            <person name="Harder C.B."/>
            <person name="Rigling D."/>
            <person name="Ford K.L."/>
            <person name="Foster G.D."/>
            <person name="Pangilinan J."/>
            <person name="Papanicolaou A."/>
            <person name="Barry K."/>
            <person name="LaButti K."/>
            <person name="Viragh M."/>
            <person name="Koriabine M."/>
            <person name="Yan M."/>
            <person name="Riley R."/>
            <person name="Champramary S."/>
            <person name="Plett K.L."/>
            <person name="Tsai I.J."/>
            <person name="Slot J."/>
            <person name="Sipos G."/>
            <person name="Plett J."/>
            <person name="Nagy L.G."/>
            <person name="Grigoriev I.V."/>
        </authorList>
    </citation>
    <scope>NUCLEOTIDE SEQUENCE</scope>
    <source>
        <strain evidence="2">ICMP 16352</strain>
    </source>
</reference>
<sequence length="109" mass="11805">MRSIMIFGSPFLIATFLVGAKAITSTSCYDKGDLIECYQVVEPVNITHIAEKGIQAGGSSQRQIGGPDCTDPEGDVVEGTLQCTMKILVRASYAEVMSYSSRMTVFHSF</sequence>
<name>A0AA39NEJ9_9AGAR</name>
<gene>
    <name evidence="2" type="ORF">IW261DRAFT_1525031</name>
    <name evidence="3" type="ORF">IW261DRAFT_1612797</name>
</gene>
<dbReference type="EMBL" id="JAUEPR010000105">
    <property type="protein sequence ID" value="KAK0464033.1"/>
    <property type="molecule type" value="Genomic_DNA"/>
</dbReference>
<dbReference type="Proteomes" id="UP001175227">
    <property type="component" value="Unassembled WGS sequence"/>
</dbReference>
<evidence type="ECO:0000313" key="4">
    <source>
        <dbReference type="Proteomes" id="UP001175227"/>
    </source>
</evidence>
<dbReference type="EMBL" id="JAUEPR010000068">
    <property type="protein sequence ID" value="KAK0468683.1"/>
    <property type="molecule type" value="Genomic_DNA"/>
</dbReference>
<accession>A0AA39NEJ9</accession>